<keyword evidence="2" id="KW-1185">Reference proteome</keyword>
<comment type="caution">
    <text evidence="1">The sequence shown here is derived from an EMBL/GenBank/DDBJ whole genome shotgun (WGS) entry which is preliminary data.</text>
</comment>
<dbReference type="AlphaFoldDB" id="A0AA40BD19"/>
<organism evidence="1 2">
    <name type="scientific">Lasiosphaeris hirsuta</name>
    <dbReference type="NCBI Taxonomy" id="260670"/>
    <lineage>
        <taxon>Eukaryota</taxon>
        <taxon>Fungi</taxon>
        <taxon>Dikarya</taxon>
        <taxon>Ascomycota</taxon>
        <taxon>Pezizomycotina</taxon>
        <taxon>Sordariomycetes</taxon>
        <taxon>Sordariomycetidae</taxon>
        <taxon>Sordariales</taxon>
        <taxon>Lasiosphaeriaceae</taxon>
        <taxon>Lasiosphaeris</taxon>
    </lineage>
</organism>
<evidence type="ECO:0000313" key="2">
    <source>
        <dbReference type="Proteomes" id="UP001172102"/>
    </source>
</evidence>
<reference evidence="1" key="1">
    <citation type="submission" date="2023-06" db="EMBL/GenBank/DDBJ databases">
        <title>Genome-scale phylogeny and comparative genomics of the fungal order Sordariales.</title>
        <authorList>
            <consortium name="Lawrence Berkeley National Laboratory"/>
            <person name="Hensen N."/>
            <person name="Bonometti L."/>
            <person name="Westerberg I."/>
            <person name="Brannstrom I.O."/>
            <person name="Guillou S."/>
            <person name="Cros-Aarteil S."/>
            <person name="Calhoun S."/>
            <person name="Haridas S."/>
            <person name="Kuo A."/>
            <person name="Mondo S."/>
            <person name="Pangilinan J."/>
            <person name="Riley R."/>
            <person name="Labutti K."/>
            <person name="Andreopoulos B."/>
            <person name="Lipzen A."/>
            <person name="Chen C."/>
            <person name="Yanf M."/>
            <person name="Daum C."/>
            <person name="Ng V."/>
            <person name="Clum A."/>
            <person name="Steindorff A."/>
            <person name="Ohm R."/>
            <person name="Martin F."/>
            <person name="Silar P."/>
            <person name="Natvig D."/>
            <person name="Lalanne C."/>
            <person name="Gautier V."/>
            <person name="Ament-Velasquez S.L."/>
            <person name="Kruys A."/>
            <person name="Hutchinson M.I."/>
            <person name="Powell A.J."/>
            <person name="Barry K."/>
            <person name="Miller A.N."/>
            <person name="Grigoriev I.V."/>
            <person name="Debuchy R."/>
            <person name="Gladieux P."/>
            <person name="Thoren M.H."/>
            <person name="Johannesson H."/>
        </authorList>
    </citation>
    <scope>NUCLEOTIDE SEQUENCE</scope>
    <source>
        <strain evidence="1">SMH4607-1</strain>
    </source>
</reference>
<gene>
    <name evidence="1" type="ORF">B0H67DRAFT_566456</name>
</gene>
<evidence type="ECO:0000313" key="1">
    <source>
        <dbReference type="EMBL" id="KAK0732025.1"/>
    </source>
</evidence>
<dbReference type="EMBL" id="JAUKUA010000001">
    <property type="protein sequence ID" value="KAK0732025.1"/>
    <property type="molecule type" value="Genomic_DNA"/>
</dbReference>
<accession>A0AA40BD19</accession>
<sequence>MLRDGNVKDDCLHFFTTMTYVEAARTASFWCRDDVMQSMTAGGWTAFIWRTDSWTQVTDGVKVEEGWSGSGLGTIRERLASLGGPGSGD</sequence>
<protein>
    <submittedName>
        <fullName evidence="1">Uncharacterized protein</fullName>
    </submittedName>
</protein>
<name>A0AA40BD19_9PEZI</name>
<dbReference type="Proteomes" id="UP001172102">
    <property type="component" value="Unassembled WGS sequence"/>
</dbReference>
<proteinExistence type="predicted"/>